<dbReference type="InterPro" id="IPR022267">
    <property type="entry name" value="Asp2"/>
</dbReference>
<evidence type="ECO:0000313" key="1">
    <source>
        <dbReference type="EMBL" id="SUN08374.1"/>
    </source>
</evidence>
<dbReference type="Proteomes" id="UP000255213">
    <property type="component" value="Unassembled WGS sequence"/>
</dbReference>
<dbReference type="NCBIfam" id="TIGR03712">
    <property type="entry name" value="acc_sec_asp2"/>
    <property type="match status" value="1"/>
</dbReference>
<organism evidence="1 2">
    <name type="scientific">Streptococcus acidominimus</name>
    <dbReference type="NCBI Taxonomy" id="1326"/>
    <lineage>
        <taxon>Bacteria</taxon>
        <taxon>Bacillati</taxon>
        <taxon>Bacillota</taxon>
        <taxon>Bacilli</taxon>
        <taxon>Lactobacillales</taxon>
        <taxon>Streptococcaceae</taxon>
        <taxon>Streptococcus</taxon>
    </lineage>
</organism>
<dbReference type="GO" id="GO:0015031">
    <property type="term" value="P:protein transport"/>
    <property type="evidence" value="ECO:0007669"/>
    <property type="project" value="InterPro"/>
</dbReference>
<dbReference type="InterPro" id="IPR029058">
    <property type="entry name" value="AB_hydrolase_fold"/>
</dbReference>
<evidence type="ECO:0000313" key="2">
    <source>
        <dbReference type="Proteomes" id="UP000255213"/>
    </source>
</evidence>
<accession>A0A380IIL4</accession>
<reference evidence="1 2" key="1">
    <citation type="submission" date="2018-06" db="EMBL/GenBank/DDBJ databases">
        <authorList>
            <consortium name="Pathogen Informatics"/>
            <person name="Doyle S."/>
        </authorList>
    </citation>
    <scope>NUCLEOTIDE SEQUENCE [LARGE SCALE GENOMIC DNA]</scope>
    <source>
        <strain evidence="1 2">NCTC12957</strain>
    </source>
</reference>
<gene>
    <name evidence="1" type="primary">asp2</name>
    <name evidence="1" type="ORF">NCTC12957_01968</name>
</gene>
<dbReference type="RefSeq" id="WP_089503564.1">
    <property type="nucleotide sequence ID" value="NZ_MSJL01000041.1"/>
</dbReference>
<dbReference type="EMBL" id="UHEN01000001">
    <property type="protein sequence ID" value="SUN08374.1"/>
    <property type="molecule type" value="Genomic_DNA"/>
</dbReference>
<proteinExistence type="predicted"/>
<dbReference type="Pfam" id="PF16929">
    <property type="entry name" value="Asp2"/>
    <property type="match status" value="1"/>
</dbReference>
<dbReference type="Gene3D" id="3.40.50.1820">
    <property type="entry name" value="alpha/beta hydrolase"/>
    <property type="match status" value="1"/>
</dbReference>
<protein>
    <submittedName>
        <fullName evidence="1">Gap2</fullName>
    </submittedName>
</protein>
<sequence>MKILQIGQTDWAEEVEQFPEDLEWIFSQPQNIPDFLEEQTALAFAKLPEVKEGEKVPKVRLHFDAVLITDETKEADLEPLMNLIEAYSLYHLAGVKLESEDPYGIFRRKILRELQVDGTKEEIVHFLHLTLFGSQYGAKLKLPEIDVNPTFTGKVTYEGHVSVSFEGHFGEEFEPLFAFRYNLSTFPVALELWLEYIKVWGESQIRLELTPMRRGSIYDMMDPIVLSEADLADPYILVPDEEVGFYAVTVYAKGEGKLSFGPLHWRYSRIGLGRFVLGGQRYNDEKRQEFIYYFNPGDMKPPMNVYFSGFCSAEGFEGFGIMKSLKAPFMLIGDPRLEGGGFYSGSENLEQAVQTAIQESLDYLGFSSSDLILSGLSMGTFGALYYASHFNPYAVVVGKPFTNVGDTAGGMKLKRPDEFETSADVLLNITGGTQEENIEQLNQKFWDKFTQSDFPRTNFAIAYMEHDDYDGQAARRLIEHLSDKGAHIYTKGYEGRHNDNSSAINKWFMRQYVNLLEEGYGRKYS</sequence>
<name>A0A380IIL4_STRAI</name>
<dbReference type="SUPFAM" id="SSF53474">
    <property type="entry name" value="alpha/beta-Hydrolases"/>
    <property type="match status" value="1"/>
</dbReference>
<dbReference type="AlphaFoldDB" id="A0A380IIL4"/>
<dbReference type="OrthoDB" id="9768578at2"/>